<protein>
    <submittedName>
        <fullName evidence="2">Uncharacterized protein</fullName>
    </submittedName>
</protein>
<accession>A0A6D2JY26</accession>
<organism evidence="2 3">
    <name type="scientific">Microthlaspi erraticum</name>
    <dbReference type="NCBI Taxonomy" id="1685480"/>
    <lineage>
        <taxon>Eukaryota</taxon>
        <taxon>Viridiplantae</taxon>
        <taxon>Streptophyta</taxon>
        <taxon>Embryophyta</taxon>
        <taxon>Tracheophyta</taxon>
        <taxon>Spermatophyta</taxon>
        <taxon>Magnoliopsida</taxon>
        <taxon>eudicotyledons</taxon>
        <taxon>Gunneridae</taxon>
        <taxon>Pentapetalae</taxon>
        <taxon>rosids</taxon>
        <taxon>malvids</taxon>
        <taxon>Brassicales</taxon>
        <taxon>Brassicaceae</taxon>
        <taxon>Coluteocarpeae</taxon>
        <taxon>Microthlaspi</taxon>
    </lineage>
</organism>
<feature type="signal peptide" evidence="1">
    <location>
        <begin position="1"/>
        <end position="29"/>
    </location>
</feature>
<name>A0A6D2JY26_9BRAS</name>
<dbReference type="EMBL" id="CACVBM020001307">
    <property type="protein sequence ID" value="CAA7044701.1"/>
    <property type="molecule type" value="Genomic_DNA"/>
</dbReference>
<dbReference type="AlphaFoldDB" id="A0A6D2JY26"/>
<gene>
    <name evidence="2" type="ORF">MERR_LOCUS31936</name>
</gene>
<sequence length="79" mass="8685">MSWRFAWRLWVVSAVLWCLGSSGVSRAWGAPVHGRFQRMGSSQGAPMRRRLGQGSGAWGSGRAQVRGRHRLGSGFTTII</sequence>
<proteinExistence type="predicted"/>
<keyword evidence="3" id="KW-1185">Reference proteome</keyword>
<keyword evidence="1" id="KW-0732">Signal</keyword>
<evidence type="ECO:0000256" key="1">
    <source>
        <dbReference type="SAM" id="SignalP"/>
    </source>
</evidence>
<dbReference type="Proteomes" id="UP000467841">
    <property type="component" value="Unassembled WGS sequence"/>
</dbReference>
<evidence type="ECO:0000313" key="2">
    <source>
        <dbReference type="EMBL" id="CAA7044701.1"/>
    </source>
</evidence>
<reference evidence="2" key="1">
    <citation type="submission" date="2020-01" db="EMBL/GenBank/DDBJ databases">
        <authorList>
            <person name="Mishra B."/>
        </authorList>
    </citation>
    <scope>NUCLEOTIDE SEQUENCE [LARGE SCALE GENOMIC DNA]</scope>
</reference>
<evidence type="ECO:0000313" key="3">
    <source>
        <dbReference type="Proteomes" id="UP000467841"/>
    </source>
</evidence>
<feature type="chain" id="PRO_5025516972" evidence="1">
    <location>
        <begin position="30"/>
        <end position="79"/>
    </location>
</feature>
<comment type="caution">
    <text evidence="2">The sequence shown here is derived from an EMBL/GenBank/DDBJ whole genome shotgun (WGS) entry which is preliminary data.</text>
</comment>